<comment type="caution">
    <text evidence="5">The sequence shown here is derived from an EMBL/GenBank/DDBJ whole genome shotgun (WGS) entry which is preliminary data.</text>
</comment>
<dbReference type="CDD" id="cd03221">
    <property type="entry name" value="ABCF_EF-3"/>
    <property type="match status" value="2"/>
</dbReference>
<name>A0ABU7S6Z9_9ACTN</name>
<feature type="coiled-coil region" evidence="3">
    <location>
        <begin position="88"/>
        <end position="115"/>
    </location>
</feature>
<evidence type="ECO:0000256" key="1">
    <source>
        <dbReference type="ARBA" id="ARBA00022741"/>
    </source>
</evidence>
<keyword evidence="3" id="KW-0175">Coiled coil</keyword>
<dbReference type="InterPro" id="IPR003439">
    <property type="entry name" value="ABC_transporter-like_ATP-bd"/>
</dbReference>
<dbReference type="EMBL" id="JAZGQL010000002">
    <property type="protein sequence ID" value="MEE6305737.1"/>
    <property type="molecule type" value="Genomic_DNA"/>
</dbReference>
<feature type="domain" description="ABC transporter" evidence="4">
    <location>
        <begin position="333"/>
        <end position="543"/>
    </location>
</feature>
<dbReference type="GO" id="GO:0005524">
    <property type="term" value="F:ATP binding"/>
    <property type="evidence" value="ECO:0007669"/>
    <property type="project" value="UniProtKB-KW"/>
</dbReference>
<dbReference type="InterPro" id="IPR051309">
    <property type="entry name" value="ABCF_ATPase"/>
</dbReference>
<dbReference type="Gene3D" id="3.40.50.300">
    <property type="entry name" value="P-loop containing nucleotide triphosphate hydrolases"/>
    <property type="match status" value="2"/>
</dbReference>
<dbReference type="RefSeq" id="WP_331206241.1">
    <property type="nucleotide sequence ID" value="NZ_JAZGQL010000002.1"/>
</dbReference>
<evidence type="ECO:0000256" key="2">
    <source>
        <dbReference type="ARBA" id="ARBA00022840"/>
    </source>
</evidence>
<dbReference type="Pfam" id="PF00005">
    <property type="entry name" value="ABC_tran"/>
    <property type="match status" value="2"/>
</dbReference>
<dbReference type="InterPro" id="IPR027417">
    <property type="entry name" value="P-loop_NTPase"/>
</dbReference>
<keyword evidence="2 5" id="KW-0067">ATP-binding</keyword>
<accession>A0ABU7S6Z9</accession>
<evidence type="ECO:0000313" key="5">
    <source>
        <dbReference type="EMBL" id="MEE6305737.1"/>
    </source>
</evidence>
<protein>
    <submittedName>
        <fullName evidence="5">ABC-F family ATP-binding cassette domain-containing protein</fullName>
    </submittedName>
</protein>
<feature type="domain" description="ABC transporter" evidence="4">
    <location>
        <begin position="5"/>
        <end position="256"/>
    </location>
</feature>
<dbReference type="PANTHER" id="PTHR42855">
    <property type="entry name" value="ABC TRANSPORTER ATP-BINDING SUBUNIT"/>
    <property type="match status" value="1"/>
</dbReference>
<dbReference type="SMART" id="SM00382">
    <property type="entry name" value="AAA"/>
    <property type="match status" value="2"/>
</dbReference>
<dbReference type="InterPro" id="IPR003593">
    <property type="entry name" value="AAA+_ATPase"/>
</dbReference>
<organism evidence="5 6">
    <name type="scientific">Plantactinospora veratri</name>
    <dbReference type="NCBI Taxonomy" id="1436122"/>
    <lineage>
        <taxon>Bacteria</taxon>
        <taxon>Bacillati</taxon>
        <taxon>Actinomycetota</taxon>
        <taxon>Actinomycetes</taxon>
        <taxon>Micromonosporales</taxon>
        <taxon>Micromonosporaceae</taxon>
        <taxon>Plantactinospora</taxon>
    </lineage>
</organism>
<evidence type="ECO:0000313" key="6">
    <source>
        <dbReference type="Proteomes" id="UP001339911"/>
    </source>
</evidence>
<keyword evidence="6" id="KW-1185">Reference proteome</keyword>
<sequence>MPTQLSLHNVTKRYADRTVLDAVSCAIAAGERTAIIGENGSGKSTLLRLLAGRERPDEGRVTVVTTGGLGYLGQDAPLPADLTVRQAIDDALAELRRIEARLRELESLLGDGDERHLTEYGELATVFELRGGYDADARVERTLHALGLAGIDRSRRLDELSGGEQARLHLAAVLSAGAEVLLLDEPTNHLDDDSLRWLEEHLRGRRGSTVLVSHDRVFLDRVAGALIEVDGDRHTLVRYGDGYSGFLAARAAARRRWAQAHSDWQAEVGRLREAVATTARQVAPGREMKDRNKMAYDRDAGRVQQSVASRVRNAEQRLRRLTEHPVPPPPQPLRFTPTFSGDGTTGVLLHADGVAVRGRLRETGLTLGSRDRLLVSGANGAGKSTLLRVLAGALVPDAGRVVRRGRIGYLPQEVAVERPREPLLHAFARGRPGSPAEYVDELLSLGLFDRERLGVPVGELSTGQRRRLALARLVSEPADLLLLDEPTNHLSPGLVEEVETALAEYPGAVLVVSHDRRLRERWRGEHRVMAAGALDPEPVPVTG</sequence>
<gene>
    <name evidence="5" type="ORF">V1634_02665</name>
</gene>
<evidence type="ECO:0000256" key="3">
    <source>
        <dbReference type="SAM" id="Coils"/>
    </source>
</evidence>
<dbReference type="SUPFAM" id="SSF52540">
    <property type="entry name" value="P-loop containing nucleoside triphosphate hydrolases"/>
    <property type="match status" value="2"/>
</dbReference>
<reference evidence="5 6" key="1">
    <citation type="submission" date="2024-01" db="EMBL/GenBank/DDBJ databases">
        <title>Genome insights into Plantactinospora veratri sp. nov.</title>
        <authorList>
            <person name="Wang L."/>
        </authorList>
    </citation>
    <scope>NUCLEOTIDE SEQUENCE [LARGE SCALE GENOMIC DNA]</scope>
    <source>
        <strain evidence="5 6">NEAU-FHS4</strain>
    </source>
</reference>
<evidence type="ECO:0000259" key="4">
    <source>
        <dbReference type="PROSITE" id="PS50893"/>
    </source>
</evidence>
<dbReference type="PROSITE" id="PS50893">
    <property type="entry name" value="ABC_TRANSPORTER_2"/>
    <property type="match status" value="2"/>
</dbReference>
<proteinExistence type="predicted"/>
<dbReference type="NCBIfam" id="NF000355">
    <property type="entry name" value="ribo_prot_ABC_F"/>
    <property type="match status" value="1"/>
</dbReference>
<keyword evidence="1" id="KW-0547">Nucleotide-binding</keyword>
<dbReference type="Proteomes" id="UP001339911">
    <property type="component" value="Unassembled WGS sequence"/>
</dbReference>
<dbReference type="PANTHER" id="PTHR42855:SF2">
    <property type="entry name" value="DRUG RESISTANCE ABC TRANSPORTER,ATP-BINDING PROTEIN"/>
    <property type="match status" value="1"/>
</dbReference>